<dbReference type="AlphaFoldDB" id="A0AAW2M1P4"/>
<dbReference type="Pfam" id="PF10536">
    <property type="entry name" value="PMD"/>
    <property type="match status" value="1"/>
</dbReference>
<dbReference type="InterPro" id="IPR044824">
    <property type="entry name" value="MAIN-like"/>
</dbReference>
<organism evidence="3">
    <name type="scientific">Sesamum radiatum</name>
    <name type="common">Black benniseed</name>
    <dbReference type="NCBI Taxonomy" id="300843"/>
    <lineage>
        <taxon>Eukaryota</taxon>
        <taxon>Viridiplantae</taxon>
        <taxon>Streptophyta</taxon>
        <taxon>Embryophyta</taxon>
        <taxon>Tracheophyta</taxon>
        <taxon>Spermatophyta</taxon>
        <taxon>Magnoliopsida</taxon>
        <taxon>eudicotyledons</taxon>
        <taxon>Gunneridae</taxon>
        <taxon>Pentapetalae</taxon>
        <taxon>asterids</taxon>
        <taxon>lamiids</taxon>
        <taxon>Lamiales</taxon>
        <taxon>Pedaliaceae</taxon>
        <taxon>Sesamum</taxon>
    </lineage>
</organism>
<accession>A0AAW2M1P4</accession>
<feature type="domain" description="Aminotransferase-like plant mobile" evidence="2">
    <location>
        <begin position="3"/>
        <end position="127"/>
    </location>
</feature>
<dbReference type="PANTHER" id="PTHR46033">
    <property type="entry name" value="PROTEIN MAIN-LIKE 2"/>
    <property type="match status" value="1"/>
</dbReference>
<feature type="region of interest" description="Disordered" evidence="1">
    <location>
        <begin position="220"/>
        <end position="250"/>
    </location>
</feature>
<dbReference type="InterPro" id="IPR019557">
    <property type="entry name" value="AminoTfrase-like_pln_mobile"/>
</dbReference>
<sequence>MARSETHSFHFRIGEALITLQDVQVIWGLPIDGEPVLGTDLERTTTQWQEYYMQYICFASVEGALKGSRLQVKSIISHISCVQITLDTPNQSIVQYSHAVALLLLDGTMCPDSSGNLVWLRIIPLCSGLGAPCVHMGQHSINNNRVLPEAPYGAMWNCEHTFTRTVRTAVRVIRDILDEMQYDQFIWQPYDMESDVIMAYAGDFNPQLWRSMSLDILRNSENASSRTGPSPIRDDAKYSRSTRYSGYEPA</sequence>
<dbReference type="EMBL" id="JACGWJ010000023">
    <property type="protein sequence ID" value="KAL0324967.1"/>
    <property type="molecule type" value="Genomic_DNA"/>
</dbReference>
<dbReference type="PANTHER" id="PTHR46033:SF8">
    <property type="entry name" value="PROTEIN MAINTENANCE OF MERISTEMS-LIKE"/>
    <property type="match status" value="1"/>
</dbReference>
<proteinExistence type="predicted"/>
<comment type="caution">
    <text evidence="3">The sequence shown here is derived from an EMBL/GenBank/DDBJ whole genome shotgun (WGS) entry which is preliminary data.</text>
</comment>
<reference evidence="3" key="1">
    <citation type="submission" date="2020-06" db="EMBL/GenBank/DDBJ databases">
        <authorList>
            <person name="Li T."/>
            <person name="Hu X."/>
            <person name="Zhang T."/>
            <person name="Song X."/>
            <person name="Zhang H."/>
            <person name="Dai N."/>
            <person name="Sheng W."/>
            <person name="Hou X."/>
            <person name="Wei L."/>
        </authorList>
    </citation>
    <scope>NUCLEOTIDE SEQUENCE</scope>
    <source>
        <strain evidence="3">G02</strain>
        <tissue evidence="3">Leaf</tissue>
    </source>
</reference>
<evidence type="ECO:0000313" key="3">
    <source>
        <dbReference type="EMBL" id="KAL0324967.1"/>
    </source>
</evidence>
<gene>
    <name evidence="3" type="ORF">Sradi_5066000</name>
</gene>
<evidence type="ECO:0000259" key="2">
    <source>
        <dbReference type="Pfam" id="PF10536"/>
    </source>
</evidence>
<protein>
    <submittedName>
        <fullName evidence="3">Serine/threonine-protein phosphatase 7 long form</fullName>
    </submittedName>
</protein>
<reference evidence="3" key="2">
    <citation type="journal article" date="2024" name="Plant">
        <title>Genomic evolution and insights into agronomic trait innovations of Sesamum species.</title>
        <authorList>
            <person name="Miao H."/>
            <person name="Wang L."/>
            <person name="Qu L."/>
            <person name="Liu H."/>
            <person name="Sun Y."/>
            <person name="Le M."/>
            <person name="Wang Q."/>
            <person name="Wei S."/>
            <person name="Zheng Y."/>
            <person name="Lin W."/>
            <person name="Duan Y."/>
            <person name="Cao H."/>
            <person name="Xiong S."/>
            <person name="Wang X."/>
            <person name="Wei L."/>
            <person name="Li C."/>
            <person name="Ma Q."/>
            <person name="Ju M."/>
            <person name="Zhao R."/>
            <person name="Li G."/>
            <person name="Mu C."/>
            <person name="Tian Q."/>
            <person name="Mei H."/>
            <person name="Zhang T."/>
            <person name="Gao T."/>
            <person name="Zhang H."/>
        </authorList>
    </citation>
    <scope>NUCLEOTIDE SEQUENCE</scope>
    <source>
        <strain evidence="3">G02</strain>
    </source>
</reference>
<evidence type="ECO:0000256" key="1">
    <source>
        <dbReference type="SAM" id="MobiDB-lite"/>
    </source>
</evidence>
<dbReference type="GO" id="GO:0010073">
    <property type="term" value="P:meristem maintenance"/>
    <property type="evidence" value="ECO:0007669"/>
    <property type="project" value="InterPro"/>
</dbReference>
<name>A0AAW2M1P4_SESRA</name>